<evidence type="ECO:0008006" key="3">
    <source>
        <dbReference type="Google" id="ProtNLM"/>
    </source>
</evidence>
<proteinExistence type="predicted"/>
<dbReference type="Proteomes" id="UP000287547">
    <property type="component" value="Unassembled WGS sequence"/>
</dbReference>
<dbReference type="Pfam" id="PF21983">
    <property type="entry name" value="NikA-like"/>
    <property type="match status" value="1"/>
</dbReference>
<name>A0A428YNV3_KIBAR</name>
<accession>A0A428YNV3</accession>
<sequence>MTRTAAFVCTLSYGQEEPIAVSKLGIRLPDPTPRLKAMASNEGVPGHAEHHLGELMAHNRVRRQRRVEGGSPISIHVRTTTTTYARLIVQSARAGLSVPRYLIESALRESASGWSQREQRWWAERLDTVETRLVRIGTNINQMAAAFNATGEPPPALTAALAYFTVTLEQHRKVLRGIDPSDRSREPKS</sequence>
<comment type="caution">
    <text evidence="1">The sequence shown here is derived from an EMBL/GenBank/DDBJ whole genome shotgun (WGS) entry which is preliminary data.</text>
</comment>
<evidence type="ECO:0000313" key="2">
    <source>
        <dbReference type="Proteomes" id="UP000287547"/>
    </source>
</evidence>
<organism evidence="1 2">
    <name type="scientific">Kibdelosporangium aridum</name>
    <dbReference type="NCBI Taxonomy" id="2030"/>
    <lineage>
        <taxon>Bacteria</taxon>
        <taxon>Bacillati</taxon>
        <taxon>Actinomycetota</taxon>
        <taxon>Actinomycetes</taxon>
        <taxon>Pseudonocardiales</taxon>
        <taxon>Pseudonocardiaceae</taxon>
        <taxon>Kibdelosporangium</taxon>
    </lineage>
</organism>
<dbReference type="AlphaFoldDB" id="A0A428YNV3"/>
<dbReference type="OrthoDB" id="3694616at2"/>
<evidence type="ECO:0000313" key="1">
    <source>
        <dbReference type="EMBL" id="RSM70021.1"/>
    </source>
</evidence>
<gene>
    <name evidence="1" type="ORF">DMH04_45275</name>
</gene>
<dbReference type="InterPro" id="IPR053842">
    <property type="entry name" value="NikA-like"/>
</dbReference>
<dbReference type="EMBL" id="QHKI01000068">
    <property type="protein sequence ID" value="RSM70021.1"/>
    <property type="molecule type" value="Genomic_DNA"/>
</dbReference>
<dbReference type="RefSeq" id="WP_051795657.1">
    <property type="nucleotide sequence ID" value="NZ_QHKI01000068.1"/>
</dbReference>
<reference evidence="1 2" key="1">
    <citation type="submission" date="2018-05" db="EMBL/GenBank/DDBJ databases">
        <title>Evolution of GPA BGCs.</title>
        <authorList>
            <person name="Waglechner N."/>
            <person name="Wright G.D."/>
        </authorList>
    </citation>
    <scope>NUCLEOTIDE SEQUENCE [LARGE SCALE GENOMIC DNA]</scope>
    <source>
        <strain evidence="1 2">A82846</strain>
    </source>
</reference>
<protein>
    <recommendedName>
        <fullName evidence="3">Mobilisation protein (MobC)</fullName>
    </recommendedName>
</protein>